<dbReference type="Proteomes" id="UP000618943">
    <property type="component" value="Unassembled WGS sequence"/>
</dbReference>
<protein>
    <submittedName>
        <fullName evidence="1">Uncharacterized protein</fullName>
    </submittedName>
</protein>
<accession>A0ABS1H3B9</accession>
<dbReference type="RefSeq" id="WP_200747921.1">
    <property type="nucleotide sequence ID" value="NZ_JAEOAH010000003.1"/>
</dbReference>
<proteinExistence type="predicted"/>
<evidence type="ECO:0000313" key="1">
    <source>
        <dbReference type="EMBL" id="MBK3493915.1"/>
    </source>
</evidence>
<name>A0ABS1H3B9_9BACL</name>
<evidence type="ECO:0000313" key="2">
    <source>
        <dbReference type="Proteomes" id="UP000618943"/>
    </source>
</evidence>
<gene>
    <name evidence="1" type="ORF">JFL43_03385</name>
</gene>
<organism evidence="1 2">
    <name type="scientific">Viridibacillus soli</name>
    <dbReference type="NCBI Taxonomy" id="2798301"/>
    <lineage>
        <taxon>Bacteria</taxon>
        <taxon>Bacillati</taxon>
        <taxon>Bacillota</taxon>
        <taxon>Bacilli</taxon>
        <taxon>Bacillales</taxon>
        <taxon>Caryophanaceae</taxon>
        <taxon>Viridibacillus</taxon>
    </lineage>
</organism>
<comment type="caution">
    <text evidence="1">The sequence shown here is derived from an EMBL/GenBank/DDBJ whole genome shotgun (WGS) entry which is preliminary data.</text>
</comment>
<sequence>MNANMMVFAANKLVENNKTVKQPSLNFSTSDIFDKSRDSAPSHKESPIDLFYKVIKSYDLSKPNLKVIHKDKVEK</sequence>
<dbReference type="EMBL" id="JAEOAH010000003">
    <property type="protein sequence ID" value="MBK3493915.1"/>
    <property type="molecule type" value="Genomic_DNA"/>
</dbReference>
<keyword evidence="2" id="KW-1185">Reference proteome</keyword>
<reference evidence="1 2" key="1">
    <citation type="submission" date="2020-12" db="EMBL/GenBank/DDBJ databases">
        <title>YIM B01967 draft genome.</title>
        <authorList>
            <person name="Yan X."/>
        </authorList>
    </citation>
    <scope>NUCLEOTIDE SEQUENCE [LARGE SCALE GENOMIC DNA]</scope>
    <source>
        <strain evidence="1 2">YIM B01967</strain>
    </source>
</reference>